<feature type="non-terminal residue" evidence="1">
    <location>
        <position position="84"/>
    </location>
</feature>
<dbReference type="Proteomes" id="UP000485058">
    <property type="component" value="Unassembled WGS sequence"/>
</dbReference>
<organism evidence="1 2">
    <name type="scientific">Haematococcus lacustris</name>
    <name type="common">Green alga</name>
    <name type="synonym">Haematococcus pluvialis</name>
    <dbReference type="NCBI Taxonomy" id="44745"/>
    <lineage>
        <taxon>Eukaryota</taxon>
        <taxon>Viridiplantae</taxon>
        <taxon>Chlorophyta</taxon>
        <taxon>core chlorophytes</taxon>
        <taxon>Chlorophyceae</taxon>
        <taxon>CS clade</taxon>
        <taxon>Chlamydomonadales</taxon>
        <taxon>Haematococcaceae</taxon>
        <taxon>Haematococcus</taxon>
    </lineage>
</organism>
<accession>A0A699YNG5</accession>
<proteinExistence type="predicted"/>
<dbReference type="EMBL" id="BLLF01000438">
    <property type="protein sequence ID" value="GFH11817.1"/>
    <property type="molecule type" value="Genomic_DNA"/>
</dbReference>
<gene>
    <name evidence="1" type="ORF">HaLaN_07381</name>
</gene>
<evidence type="ECO:0000313" key="2">
    <source>
        <dbReference type="Proteomes" id="UP000485058"/>
    </source>
</evidence>
<feature type="non-terminal residue" evidence="1">
    <location>
        <position position="1"/>
    </location>
</feature>
<keyword evidence="2" id="KW-1185">Reference proteome</keyword>
<reference evidence="1 2" key="1">
    <citation type="submission" date="2020-02" db="EMBL/GenBank/DDBJ databases">
        <title>Draft genome sequence of Haematococcus lacustris strain NIES-144.</title>
        <authorList>
            <person name="Morimoto D."/>
            <person name="Nakagawa S."/>
            <person name="Yoshida T."/>
            <person name="Sawayama S."/>
        </authorList>
    </citation>
    <scope>NUCLEOTIDE SEQUENCE [LARGE SCALE GENOMIC DNA]</scope>
    <source>
        <strain evidence="1 2">NIES-144</strain>
    </source>
</reference>
<dbReference type="AlphaFoldDB" id="A0A699YNG5"/>
<evidence type="ECO:0000313" key="1">
    <source>
        <dbReference type="EMBL" id="GFH11817.1"/>
    </source>
</evidence>
<comment type="caution">
    <text evidence="1">The sequence shown here is derived from an EMBL/GenBank/DDBJ whole genome shotgun (WGS) entry which is preliminary data.</text>
</comment>
<sequence length="84" mass="9283">VEEHVQAWADAGHELHETQEEIQRLAKMAVAVEDKSESQVSFRLLVVDTSSAKAALADKALQLRSALLQWLDATWTADNQAVVN</sequence>
<name>A0A699YNG5_HAELA</name>
<protein>
    <submittedName>
        <fullName evidence="1">Uncharacterized protein</fullName>
    </submittedName>
</protein>